<dbReference type="RefSeq" id="WP_397089732.1">
    <property type="nucleotide sequence ID" value="NZ_JBITGY010000013.1"/>
</dbReference>
<dbReference type="InterPro" id="IPR001254">
    <property type="entry name" value="Trypsin_dom"/>
</dbReference>
<evidence type="ECO:0000259" key="7">
    <source>
        <dbReference type="Pfam" id="PF00089"/>
    </source>
</evidence>
<feature type="domain" description="Peptidase S1" evidence="7">
    <location>
        <begin position="386"/>
        <end position="476"/>
    </location>
</feature>
<keyword evidence="9" id="KW-1185">Reference proteome</keyword>
<evidence type="ECO:0000256" key="2">
    <source>
        <dbReference type="ARBA" id="ARBA00022670"/>
    </source>
</evidence>
<feature type="chain" id="PRO_5045616844" evidence="6">
    <location>
        <begin position="34"/>
        <end position="486"/>
    </location>
</feature>
<keyword evidence="5" id="KW-1015">Disulfide bond</keyword>
<dbReference type="SUPFAM" id="SSF50494">
    <property type="entry name" value="Trypsin-like serine proteases"/>
    <property type="match status" value="1"/>
</dbReference>
<keyword evidence="3" id="KW-0378">Hydrolase</keyword>
<keyword evidence="2" id="KW-0645">Protease</keyword>
<dbReference type="Pfam" id="PF00089">
    <property type="entry name" value="Trypsin"/>
    <property type="match status" value="1"/>
</dbReference>
<evidence type="ECO:0000313" key="9">
    <source>
        <dbReference type="Proteomes" id="UP001612741"/>
    </source>
</evidence>
<dbReference type="InterPro" id="IPR001316">
    <property type="entry name" value="Pept_S1A_streptogrisin"/>
</dbReference>
<dbReference type="PRINTS" id="PR00861">
    <property type="entry name" value="ALYTICPTASE"/>
</dbReference>
<name>A0ABW7Z718_9ACTN</name>
<dbReference type="InterPro" id="IPR009003">
    <property type="entry name" value="Peptidase_S1_PA"/>
</dbReference>
<evidence type="ECO:0000256" key="1">
    <source>
        <dbReference type="ARBA" id="ARBA00007664"/>
    </source>
</evidence>
<gene>
    <name evidence="8" type="ORF">ACIBG2_41760</name>
</gene>
<protein>
    <submittedName>
        <fullName evidence="8">S1 family peptidase</fullName>
    </submittedName>
</protein>
<accession>A0ABW7Z718</accession>
<evidence type="ECO:0000256" key="6">
    <source>
        <dbReference type="SAM" id="SignalP"/>
    </source>
</evidence>
<proteinExistence type="inferred from homology"/>
<dbReference type="InterPro" id="IPR043504">
    <property type="entry name" value="Peptidase_S1_PA_chymotrypsin"/>
</dbReference>
<comment type="similarity">
    <text evidence="1">Belongs to the peptidase S1 family.</text>
</comment>
<feature type="signal peptide" evidence="6">
    <location>
        <begin position="1"/>
        <end position="33"/>
    </location>
</feature>
<organism evidence="8 9">
    <name type="scientific">Nonomuraea typhae</name>
    <dbReference type="NCBI Taxonomy" id="2603600"/>
    <lineage>
        <taxon>Bacteria</taxon>
        <taxon>Bacillati</taxon>
        <taxon>Actinomycetota</taxon>
        <taxon>Actinomycetes</taxon>
        <taxon>Streptosporangiales</taxon>
        <taxon>Streptosporangiaceae</taxon>
        <taxon>Nonomuraea</taxon>
    </lineage>
</organism>
<dbReference type="CDD" id="cd21112">
    <property type="entry name" value="alphaLP-like"/>
    <property type="match status" value="1"/>
</dbReference>
<dbReference type="EMBL" id="JBITGY010000013">
    <property type="protein sequence ID" value="MFI6503971.1"/>
    <property type="molecule type" value="Genomic_DNA"/>
</dbReference>
<dbReference type="Proteomes" id="UP001612741">
    <property type="component" value="Unassembled WGS sequence"/>
</dbReference>
<evidence type="ECO:0000256" key="5">
    <source>
        <dbReference type="ARBA" id="ARBA00023157"/>
    </source>
</evidence>
<evidence type="ECO:0000256" key="3">
    <source>
        <dbReference type="ARBA" id="ARBA00022801"/>
    </source>
</evidence>
<sequence length="486" mass="51582">MRSPRRLRPSQFALTAGASLLVLSGLAAVPAQADPAPAGSAVQQTITLAVEQQPKIPRPTLERLKRESAAKGISLKQALDTRIAEKAATDPAATANWPDGPVDIPDVMIDDLSASQINDLAGMADSLQIPLEESIERYGYQRYGDRVAGQLKAAFPDQLSGFTNENGGGAWIGFKNAIPGLAVQLAKTLPGRVELHGNLGYSEVDLPKAQEQIDRALRRTPGVKAVSTWYDPKLGIGGVVVPSADAVPALTDSTLRSSLATLTAANPAITVAVSIRAVNRLGRPFDQYIRGGGNLGPEDCTSGFNLISESGTSRRLGSAGHCVTTDVWERYCNQSADGGCTYVIGRWRYVGNGGDVGFYEHGTEFTATRTFYWDWGQKKYADARSAGPKVGDAVCKFGFTTGRSCGTVTALNQNDGAGTGGLVRTTIPSGPATCYHGDSGGPFHRDGGEAYGVLTGDLVDGNGARWCAFTPVNRFYNGARYYVWTR</sequence>
<reference evidence="8 9" key="1">
    <citation type="submission" date="2024-10" db="EMBL/GenBank/DDBJ databases">
        <title>The Natural Products Discovery Center: Release of the First 8490 Sequenced Strains for Exploring Actinobacteria Biosynthetic Diversity.</title>
        <authorList>
            <person name="Kalkreuter E."/>
            <person name="Kautsar S.A."/>
            <person name="Yang D."/>
            <person name="Bader C.D."/>
            <person name="Teijaro C.N."/>
            <person name="Fluegel L."/>
            <person name="Davis C.M."/>
            <person name="Simpson J.R."/>
            <person name="Lauterbach L."/>
            <person name="Steele A.D."/>
            <person name="Gui C."/>
            <person name="Meng S."/>
            <person name="Li G."/>
            <person name="Viehrig K."/>
            <person name="Ye F."/>
            <person name="Su P."/>
            <person name="Kiefer A.F."/>
            <person name="Nichols A."/>
            <person name="Cepeda A.J."/>
            <person name="Yan W."/>
            <person name="Fan B."/>
            <person name="Jiang Y."/>
            <person name="Adhikari A."/>
            <person name="Zheng C.-J."/>
            <person name="Schuster L."/>
            <person name="Cowan T.M."/>
            <person name="Smanski M.J."/>
            <person name="Chevrette M.G."/>
            <person name="De Carvalho L.P.S."/>
            <person name="Shen B."/>
        </authorList>
    </citation>
    <scope>NUCLEOTIDE SEQUENCE [LARGE SCALE GENOMIC DNA]</scope>
    <source>
        <strain evidence="8 9">NPDC050545</strain>
    </source>
</reference>
<comment type="caution">
    <text evidence="8">The sequence shown here is derived from an EMBL/GenBank/DDBJ whole genome shotgun (WGS) entry which is preliminary data.</text>
</comment>
<keyword evidence="6" id="KW-0732">Signal</keyword>
<dbReference type="Gene3D" id="2.40.10.10">
    <property type="entry name" value="Trypsin-like serine proteases"/>
    <property type="match status" value="2"/>
</dbReference>
<evidence type="ECO:0000256" key="4">
    <source>
        <dbReference type="ARBA" id="ARBA00022825"/>
    </source>
</evidence>
<evidence type="ECO:0000313" key="8">
    <source>
        <dbReference type="EMBL" id="MFI6503971.1"/>
    </source>
</evidence>
<keyword evidence="4" id="KW-0720">Serine protease</keyword>